<feature type="transmembrane region" description="Helical" evidence="6">
    <location>
        <begin position="39"/>
        <end position="59"/>
    </location>
</feature>
<evidence type="ECO:0000313" key="8">
    <source>
        <dbReference type="Proteomes" id="UP001163387"/>
    </source>
</evidence>
<dbReference type="Proteomes" id="UP001163387">
    <property type="component" value="Chromosome"/>
</dbReference>
<keyword evidence="4 6" id="KW-0472">Membrane</keyword>
<dbReference type="PANTHER" id="PTHR30520:SF6">
    <property type="entry name" value="FORMATE_NITRATE FAMILY TRANSPORTER (EUROFUNG)"/>
    <property type="match status" value="1"/>
</dbReference>
<feature type="transmembrane region" description="Helical" evidence="6">
    <location>
        <begin position="71"/>
        <end position="92"/>
    </location>
</feature>
<feature type="transmembrane region" description="Helical" evidence="6">
    <location>
        <begin position="193"/>
        <end position="217"/>
    </location>
</feature>
<comment type="subcellular location">
    <subcellularLocation>
        <location evidence="1">Membrane</location>
        <topology evidence="1">Multi-pass membrane protein</topology>
    </subcellularLocation>
</comment>
<feature type="transmembrane region" description="Helical" evidence="6">
    <location>
        <begin position="113"/>
        <end position="140"/>
    </location>
</feature>
<evidence type="ECO:0000256" key="6">
    <source>
        <dbReference type="SAM" id="Phobius"/>
    </source>
</evidence>
<feature type="transmembrane region" description="Helical" evidence="6">
    <location>
        <begin position="247"/>
        <end position="266"/>
    </location>
</feature>
<accession>A0ABM8BX87</accession>
<dbReference type="InterPro" id="IPR023271">
    <property type="entry name" value="Aquaporin-like"/>
</dbReference>
<dbReference type="Pfam" id="PF01226">
    <property type="entry name" value="Form_Nir_trans"/>
    <property type="match status" value="1"/>
</dbReference>
<feature type="transmembrane region" description="Helical" evidence="6">
    <location>
        <begin position="160"/>
        <end position="181"/>
    </location>
</feature>
<protein>
    <submittedName>
        <fullName evidence="7">Formate transporter FocA</fullName>
    </submittedName>
</protein>
<evidence type="ECO:0000256" key="3">
    <source>
        <dbReference type="ARBA" id="ARBA00022989"/>
    </source>
</evidence>
<gene>
    <name evidence="7" type="ORF">SHM_21270</name>
</gene>
<comment type="similarity">
    <text evidence="5">Belongs to the FNT transporter (TC 1.A.16) family.</text>
</comment>
<dbReference type="RefSeq" id="WP_281748247.1">
    <property type="nucleotide sequence ID" value="NZ_AP026933.1"/>
</dbReference>
<keyword evidence="2 6" id="KW-0812">Transmembrane</keyword>
<organism evidence="7 8">
    <name type="scientific">Spiroplasma ixodetis</name>
    <dbReference type="NCBI Taxonomy" id="2141"/>
    <lineage>
        <taxon>Bacteria</taxon>
        <taxon>Bacillati</taxon>
        <taxon>Mycoplasmatota</taxon>
        <taxon>Mollicutes</taxon>
        <taxon>Entomoplasmatales</taxon>
        <taxon>Spiroplasmataceae</taxon>
        <taxon>Spiroplasma</taxon>
    </lineage>
</organism>
<evidence type="ECO:0000313" key="7">
    <source>
        <dbReference type="EMBL" id="BDT04481.1"/>
    </source>
</evidence>
<evidence type="ECO:0000256" key="5">
    <source>
        <dbReference type="ARBA" id="ARBA00049660"/>
    </source>
</evidence>
<evidence type="ECO:0000256" key="1">
    <source>
        <dbReference type="ARBA" id="ARBA00004141"/>
    </source>
</evidence>
<sequence>MNTSVENINNEETLTSIETYIAVYKYALKKAESPLLKTFLMGIAAGLFVGIAYIAAIFGSRGLSDKGIKNLTFGFIFTLAITMIVFMGGELFTSNSMIFMPLIKKQVKLTRMLINLLVVLIGNFIGCFILSLFTWWAGFFDNQAFLDNAVSIFNHKLVMSWWKAFFSGILCNFLVAGSVYISHATRSSTAKFLLIGLVIMVFALSGFSHVVANFYVWGLGPLFNIYGIHSGFNDFLQFGYQVQLPTLFGNFIGGGILLPGMYYLIFRKELPKITL</sequence>
<dbReference type="EMBL" id="AP026933">
    <property type="protein sequence ID" value="BDT04481.1"/>
    <property type="molecule type" value="Genomic_DNA"/>
</dbReference>
<evidence type="ECO:0000256" key="4">
    <source>
        <dbReference type="ARBA" id="ARBA00023136"/>
    </source>
</evidence>
<keyword evidence="3 6" id="KW-1133">Transmembrane helix</keyword>
<dbReference type="InterPro" id="IPR000292">
    <property type="entry name" value="For/NO2_transpt"/>
</dbReference>
<proteinExistence type="inferred from homology"/>
<name>A0ABM8BX87_9MOLU</name>
<evidence type="ECO:0000256" key="2">
    <source>
        <dbReference type="ARBA" id="ARBA00022692"/>
    </source>
</evidence>
<keyword evidence="8" id="KW-1185">Reference proteome</keyword>
<reference evidence="7 8" key="1">
    <citation type="journal article" date="2022" name="Front. Microbiol.">
        <title>Male-killing mechanisms vary between Spiroplasma species.</title>
        <authorList>
            <person name="Arai H."/>
            <person name="Inoue M."/>
            <person name="Kageyama D."/>
        </authorList>
    </citation>
    <scope>NUCLEOTIDE SEQUENCE [LARGE SCALE GENOMIC DNA]</scope>
    <source>
        <strain evidence="8">sHm</strain>
    </source>
</reference>
<dbReference type="PANTHER" id="PTHR30520">
    <property type="entry name" value="FORMATE TRANSPORTER-RELATED"/>
    <property type="match status" value="1"/>
</dbReference>
<dbReference type="Gene3D" id="1.20.1080.10">
    <property type="entry name" value="Glycerol uptake facilitator protein"/>
    <property type="match status" value="1"/>
</dbReference>